<dbReference type="InterPro" id="IPR003439">
    <property type="entry name" value="ABC_transporter-like_ATP-bd"/>
</dbReference>
<dbReference type="PANTHER" id="PTHR48042">
    <property type="entry name" value="ABC TRANSPORTER G FAMILY MEMBER 11"/>
    <property type="match status" value="1"/>
</dbReference>
<dbReference type="GeneID" id="25790749"/>
<comment type="caution">
    <text evidence="11">The sequence shown here is derived from an EMBL/GenBank/DDBJ whole genome shotgun (WGS) entry which is preliminary data.</text>
</comment>
<dbReference type="InterPro" id="IPR027417">
    <property type="entry name" value="P-loop_NTPase"/>
</dbReference>
<keyword evidence="3" id="KW-0813">Transport</keyword>
<accession>G9N0U9</accession>
<dbReference type="Gene3D" id="3.40.50.300">
    <property type="entry name" value="P-loop containing nucleotide triphosphate hydrolases"/>
    <property type="match status" value="1"/>
</dbReference>
<keyword evidence="7 9" id="KW-1133">Transmembrane helix</keyword>
<proteinExistence type="inferred from homology"/>
<dbReference type="HOGENOM" id="CLU_000604_57_7_1"/>
<dbReference type="InterPro" id="IPR013525">
    <property type="entry name" value="ABC2_TM"/>
</dbReference>
<dbReference type="VEuPathDB" id="FungiDB:TRIVIDRAFT_213562"/>
<dbReference type="InParanoid" id="G9N0U9"/>
<feature type="transmembrane region" description="Helical" evidence="9">
    <location>
        <begin position="384"/>
        <end position="407"/>
    </location>
</feature>
<feature type="transmembrane region" description="Helical" evidence="9">
    <location>
        <begin position="463"/>
        <end position="484"/>
    </location>
</feature>
<evidence type="ECO:0000256" key="5">
    <source>
        <dbReference type="ARBA" id="ARBA00022741"/>
    </source>
</evidence>
<dbReference type="Proteomes" id="UP000007115">
    <property type="component" value="Unassembled WGS sequence"/>
</dbReference>
<dbReference type="PANTHER" id="PTHR48042:SF11">
    <property type="entry name" value="ABC TRANSPORTER G FAMILY MEMBER 11"/>
    <property type="match status" value="1"/>
</dbReference>
<feature type="transmembrane region" description="Helical" evidence="9">
    <location>
        <begin position="490"/>
        <end position="513"/>
    </location>
</feature>
<evidence type="ECO:0000313" key="11">
    <source>
        <dbReference type="EMBL" id="EHK19382.1"/>
    </source>
</evidence>
<feature type="transmembrane region" description="Helical" evidence="9">
    <location>
        <begin position="590"/>
        <end position="611"/>
    </location>
</feature>
<dbReference type="SUPFAM" id="SSF52540">
    <property type="entry name" value="P-loop containing nucleoside triphosphate hydrolases"/>
    <property type="match status" value="1"/>
</dbReference>
<comment type="subcellular location">
    <subcellularLocation>
        <location evidence="1">Membrane</location>
        <topology evidence="1">Multi-pass membrane protein</topology>
    </subcellularLocation>
</comment>
<evidence type="ECO:0000256" key="9">
    <source>
        <dbReference type="SAM" id="Phobius"/>
    </source>
</evidence>
<evidence type="ECO:0000256" key="2">
    <source>
        <dbReference type="ARBA" id="ARBA00005814"/>
    </source>
</evidence>
<dbReference type="Pfam" id="PF01061">
    <property type="entry name" value="ABC2_membrane"/>
    <property type="match status" value="1"/>
</dbReference>
<keyword evidence="8 9" id="KW-0472">Membrane</keyword>
<dbReference type="GO" id="GO:0016020">
    <property type="term" value="C:membrane"/>
    <property type="evidence" value="ECO:0007669"/>
    <property type="project" value="UniProtKB-SubCell"/>
</dbReference>
<evidence type="ECO:0000256" key="6">
    <source>
        <dbReference type="ARBA" id="ARBA00022840"/>
    </source>
</evidence>
<gene>
    <name evidence="11" type="ORF">TRIVIDRAFT_213562</name>
</gene>
<dbReference type="eggNOG" id="KOG0061">
    <property type="taxonomic scope" value="Eukaryota"/>
</dbReference>
<evidence type="ECO:0000256" key="3">
    <source>
        <dbReference type="ARBA" id="ARBA00022448"/>
    </source>
</evidence>
<dbReference type="RefSeq" id="XP_013953583.1">
    <property type="nucleotide sequence ID" value="XM_014098108.1"/>
</dbReference>
<evidence type="ECO:0000256" key="8">
    <source>
        <dbReference type="ARBA" id="ARBA00023136"/>
    </source>
</evidence>
<dbReference type="GO" id="GO:0140359">
    <property type="term" value="F:ABC-type transporter activity"/>
    <property type="evidence" value="ECO:0007669"/>
    <property type="project" value="InterPro"/>
</dbReference>
<sequence>MNYVGNAHLINDTINSFAWTNLQVVVKDRKTKAPLTILSDATGIVNAGEMLAILGPSGSGKTTLLNALAHKAAATNAVTTGNILVNGHKISLQQIRHLSTYVEQEDALIGSLTIKETMVFAARLSLPSTISKKEAFKRVDDLIAAFGLQTQAHTIVGTPIKKGLSGGQKKRLGIASRLVTNPRIIFLDEPTSGLDSALSLEVCAYIKDIGVKNNLITIASIHQPSSATFQQFDKLYLLSGGRTCYFGPVSEATAYFAKIGYTIPPETNSADFFLDLINTDLDKNGDIHRRTDHVCQAWKTSSDCKDLDVAIQTSIEGTSLYSDVKIQPSESWKTPGILIHRSWIKSYRDVLAYGIRIAMYLGLAILMGTVFLRFKTEQSYIQPLINAIFFGGAFMSFMAVAYVPAFLEDLGTFRQERANGLVSPLSFTVANFIIGLPFLFAITFLFSVVTYWLSNFRPDGSAFFAWILWLFLDLVAAESLVVLMSSIFDIFVVALATTAFANGLWMCVNGFLVPMNILNPFWKYVFHYIDYQAYVFQGMMVNEFGHRDYQCDEISKGKYQCNYPSDLNSIGKIRGTDILRQFSIKTGQEGTWIGIMIGIIAGYRLLAYIVLVLKSRT</sequence>
<feature type="transmembrane region" description="Helical" evidence="9">
    <location>
        <begin position="427"/>
        <end position="451"/>
    </location>
</feature>
<dbReference type="OrthoDB" id="66620at2759"/>
<dbReference type="GO" id="GO:0005524">
    <property type="term" value="F:ATP binding"/>
    <property type="evidence" value="ECO:0007669"/>
    <property type="project" value="UniProtKB-KW"/>
</dbReference>
<dbReference type="OMA" id="MCVNGFM"/>
<dbReference type="AlphaFoldDB" id="G9N0U9"/>
<dbReference type="Pfam" id="PF00005">
    <property type="entry name" value="ABC_tran"/>
    <property type="match status" value="1"/>
</dbReference>
<keyword evidence="12" id="KW-1185">Reference proteome</keyword>
<evidence type="ECO:0000256" key="7">
    <source>
        <dbReference type="ARBA" id="ARBA00022989"/>
    </source>
</evidence>
<comment type="similarity">
    <text evidence="2">Belongs to the ABC transporter superfamily. ABCG family. Eye pigment precursor importer (TC 3.A.1.204) subfamily.</text>
</comment>
<keyword evidence="6" id="KW-0067">ATP-binding</keyword>
<protein>
    <recommendedName>
        <fullName evidence="10">ABC transporter domain-containing protein</fullName>
    </recommendedName>
</protein>
<keyword evidence="5" id="KW-0547">Nucleotide-binding</keyword>
<dbReference type="InterPro" id="IPR003593">
    <property type="entry name" value="AAA+_ATPase"/>
</dbReference>
<dbReference type="InterPro" id="IPR052215">
    <property type="entry name" value="Plant_ABCG"/>
</dbReference>
<dbReference type="InterPro" id="IPR043926">
    <property type="entry name" value="ABCG_dom"/>
</dbReference>
<dbReference type="Pfam" id="PF19055">
    <property type="entry name" value="ABC2_membrane_7"/>
    <property type="match status" value="1"/>
</dbReference>
<dbReference type="SMART" id="SM00382">
    <property type="entry name" value="AAA"/>
    <property type="match status" value="1"/>
</dbReference>
<dbReference type="PROSITE" id="PS50893">
    <property type="entry name" value="ABC_TRANSPORTER_2"/>
    <property type="match status" value="1"/>
</dbReference>
<feature type="transmembrane region" description="Helical" evidence="9">
    <location>
        <begin position="350"/>
        <end position="372"/>
    </location>
</feature>
<evidence type="ECO:0000259" key="10">
    <source>
        <dbReference type="PROSITE" id="PS50893"/>
    </source>
</evidence>
<reference evidence="11 12" key="1">
    <citation type="journal article" date="2011" name="Genome Biol.">
        <title>Comparative genome sequence analysis underscores mycoparasitism as the ancestral life style of Trichoderma.</title>
        <authorList>
            <person name="Kubicek C.P."/>
            <person name="Herrera-Estrella A."/>
            <person name="Seidl-Seiboth V."/>
            <person name="Martinez D.A."/>
            <person name="Druzhinina I.S."/>
            <person name="Thon M."/>
            <person name="Zeilinger S."/>
            <person name="Casas-Flores S."/>
            <person name="Horwitz B.A."/>
            <person name="Mukherjee P.K."/>
            <person name="Mukherjee M."/>
            <person name="Kredics L."/>
            <person name="Alcaraz L.D."/>
            <person name="Aerts A."/>
            <person name="Antal Z."/>
            <person name="Atanasova L."/>
            <person name="Cervantes-Badillo M.G."/>
            <person name="Challacombe J."/>
            <person name="Chertkov O."/>
            <person name="McCluskey K."/>
            <person name="Coulpier F."/>
            <person name="Deshpande N."/>
            <person name="von Doehren H."/>
            <person name="Ebbole D.J."/>
            <person name="Esquivel-Naranjo E.U."/>
            <person name="Fekete E."/>
            <person name="Flipphi M."/>
            <person name="Glaser F."/>
            <person name="Gomez-Rodriguez E.Y."/>
            <person name="Gruber S."/>
            <person name="Han C."/>
            <person name="Henrissat B."/>
            <person name="Hermosa R."/>
            <person name="Hernandez-Onate M."/>
            <person name="Karaffa L."/>
            <person name="Kosti I."/>
            <person name="Le Crom S."/>
            <person name="Lindquist E."/>
            <person name="Lucas S."/>
            <person name="Luebeck M."/>
            <person name="Luebeck P.S."/>
            <person name="Margeot A."/>
            <person name="Metz B."/>
            <person name="Misra M."/>
            <person name="Nevalainen H."/>
            <person name="Omann M."/>
            <person name="Packer N."/>
            <person name="Perrone G."/>
            <person name="Uresti-Rivera E.E."/>
            <person name="Salamov A."/>
            <person name="Schmoll M."/>
            <person name="Seiboth B."/>
            <person name="Shapiro H."/>
            <person name="Sukno S."/>
            <person name="Tamayo-Ramos J.A."/>
            <person name="Tisch D."/>
            <person name="Wiest A."/>
            <person name="Wilkinson H.H."/>
            <person name="Zhang M."/>
            <person name="Coutinho P.M."/>
            <person name="Kenerley C.M."/>
            <person name="Monte E."/>
            <person name="Baker S.E."/>
            <person name="Grigoriev I.V."/>
        </authorList>
    </citation>
    <scope>NUCLEOTIDE SEQUENCE [LARGE SCALE GENOMIC DNA]</scope>
    <source>
        <strain evidence="12">Gv29-8 / FGSC 10586</strain>
    </source>
</reference>
<name>G9N0U9_HYPVG</name>
<feature type="domain" description="ABC transporter" evidence="10">
    <location>
        <begin position="20"/>
        <end position="265"/>
    </location>
</feature>
<organism evidence="11 12">
    <name type="scientific">Hypocrea virens (strain Gv29-8 / FGSC 10586)</name>
    <name type="common">Gliocladium virens</name>
    <name type="synonym">Trichoderma virens</name>
    <dbReference type="NCBI Taxonomy" id="413071"/>
    <lineage>
        <taxon>Eukaryota</taxon>
        <taxon>Fungi</taxon>
        <taxon>Dikarya</taxon>
        <taxon>Ascomycota</taxon>
        <taxon>Pezizomycotina</taxon>
        <taxon>Sordariomycetes</taxon>
        <taxon>Hypocreomycetidae</taxon>
        <taxon>Hypocreales</taxon>
        <taxon>Hypocreaceae</taxon>
        <taxon>Trichoderma</taxon>
    </lineage>
</organism>
<evidence type="ECO:0000313" key="12">
    <source>
        <dbReference type="Proteomes" id="UP000007115"/>
    </source>
</evidence>
<evidence type="ECO:0000256" key="1">
    <source>
        <dbReference type="ARBA" id="ARBA00004141"/>
    </source>
</evidence>
<evidence type="ECO:0000256" key="4">
    <source>
        <dbReference type="ARBA" id="ARBA00022692"/>
    </source>
</evidence>
<dbReference type="GO" id="GO:0016887">
    <property type="term" value="F:ATP hydrolysis activity"/>
    <property type="evidence" value="ECO:0007669"/>
    <property type="project" value="InterPro"/>
</dbReference>
<dbReference type="STRING" id="413071.G9N0U9"/>
<dbReference type="EMBL" id="ABDF02000083">
    <property type="protein sequence ID" value="EHK19382.1"/>
    <property type="molecule type" value="Genomic_DNA"/>
</dbReference>
<keyword evidence="4 9" id="KW-0812">Transmembrane</keyword>